<feature type="compositionally biased region" description="Acidic residues" evidence="7">
    <location>
        <begin position="28"/>
        <end position="47"/>
    </location>
</feature>
<comment type="similarity">
    <text evidence="2">Belongs to the BMP lipoprotein family.</text>
</comment>
<evidence type="ECO:0000256" key="3">
    <source>
        <dbReference type="ARBA" id="ARBA00022475"/>
    </source>
</evidence>
<evidence type="ECO:0000256" key="7">
    <source>
        <dbReference type="SAM" id="MobiDB-lite"/>
    </source>
</evidence>
<dbReference type="InterPro" id="IPR028082">
    <property type="entry name" value="Peripla_BP_I"/>
</dbReference>
<evidence type="ECO:0000256" key="6">
    <source>
        <dbReference type="ARBA" id="ARBA00023288"/>
    </source>
</evidence>
<evidence type="ECO:0000313" key="11">
    <source>
        <dbReference type="Proteomes" id="UP000245423"/>
    </source>
</evidence>
<proteinExistence type="inferred from homology"/>
<feature type="chain" id="PRO_5039535960" evidence="8">
    <location>
        <begin position="21"/>
        <end position="365"/>
    </location>
</feature>
<dbReference type="InterPro" id="IPR003760">
    <property type="entry name" value="PnrA-like"/>
</dbReference>
<dbReference type="GO" id="GO:0005886">
    <property type="term" value="C:plasma membrane"/>
    <property type="evidence" value="ECO:0007669"/>
    <property type="project" value="UniProtKB-SubCell"/>
</dbReference>
<keyword evidence="3" id="KW-1003">Cell membrane</keyword>
<dbReference type="PANTHER" id="PTHR34296">
    <property type="entry name" value="TRANSCRIPTIONAL ACTIVATOR PROTEIN MED"/>
    <property type="match status" value="1"/>
</dbReference>
<dbReference type="InterPro" id="IPR050957">
    <property type="entry name" value="BMP_lipoprotein"/>
</dbReference>
<feature type="domain" description="ABC transporter substrate-binding protein PnrA-like" evidence="9">
    <location>
        <begin position="54"/>
        <end position="353"/>
    </location>
</feature>
<name>M1ZAG8_9FIRM</name>
<dbReference type="AlphaFoldDB" id="M1ZAG8"/>
<dbReference type="Proteomes" id="UP000245423">
    <property type="component" value="Chromosome 1"/>
</dbReference>
<accession>M1ZAG8</accession>
<evidence type="ECO:0000256" key="8">
    <source>
        <dbReference type="SAM" id="SignalP"/>
    </source>
</evidence>
<reference evidence="10 11" key="1">
    <citation type="submission" date="2016-11" db="EMBL/GenBank/DDBJ databases">
        <authorList>
            <person name="Manzoor S."/>
        </authorList>
    </citation>
    <scope>NUCLEOTIDE SEQUENCE [LARGE SCALE GENOMIC DNA]</scope>
    <source>
        <strain evidence="10">Clostridium ultunense strain Esp</strain>
    </source>
</reference>
<evidence type="ECO:0000256" key="1">
    <source>
        <dbReference type="ARBA" id="ARBA00004193"/>
    </source>
</evidence>
<keyword evidence="6 10" id="KW-0449">Lipoprotein</keyword>
<sequence>MKKRLLALLLIGILVFTVVGCSKSETPADTDEPTEVDDSGEAEDTPAEEPLKIAMVTDEGGVHDQSFNQSAWESLQQAEEDLGVKVDYVESQQDADFAPNFETLLDAGNDLIWGIGFKLSDAVRDAAEANPDQKYAIIDFSYGDETPDNVVGVVFKAEQPSFLVGYIAGKMTETNTIGFIGGIAGDVIWGFDYGFQAGVQYAAKELGKEIKVLNQYAESFSDVAKGKAIATQMYQQGADIVFHAAGDVGTGVIEAAKEQDKWAIGVDRDQNYLAPDNVLTSAMKRVDVGIYNIVKDLTEGKFPGGETIVYGLADGGAVDIAPTSDKHVPKEILDEVEELKQMIIDGEIDVPFNEETYIEYIKALE</sequence>
<keyword evidence="4 8" id="KW-0732">Signal</keyword>
<keyword evidence="5" id="KW-0472">Membrane</keyword>
<evidence type="ECO:0000256" key="5">
    <source>
        <dbReference type="ARBA" id="ARBA00023136"/>
    </source>
</evidence>
<dbReference type="PANTHER" id="PTHR34296:SF2">
    <property type="entry name" value="ABC TRANSPORTER GUANOSINE-BINDING PROTEIN NUPN"/>
    <property type="match status" value="1"/>
</dbReference>
<keyword evidence="11" id="KW-1185">Reference proteome</keyword>
<evidence type="ECO:0000256" key="4">
    <source>
        <dbReference type="ARBA" id="ARBA00022729"/>
    </source>
</evidence>
<organism evidence="10 11">
    <name type="scientific">[Clostridium] ultunense Esp</name>
    <dbReference type="NCBI Taxonomy" id="1288971"/>
    <lineage>
        <taxon>Bacteria</taxon>
        <taxon>Bacillati</taxon>
        <taxon>Bacillota</taxon>
        <taxon>Tissierellia</taxon>
        <taxon>Tissierellales</taxon>
        <taxon>Tepidimicrobiaceae</taxon>
        <taxon>Schnuerera</taxon>
    </lineage>
</organism>
<evidence type="ECO:0000313" key="10">
    <source>
        <dbReference type="EMBL" id="SHD75878.1"/>
    </source>
</evidence>
<protein>
    <submittedName>
        <fullName evidence="10">Lipoprotein, Bmp family</fullName>
    </submittedName>
</protein>
<dbReference type="RefSeq" id="WP_005585179.1">
    <property type="nucleotide sequence ID" value="NZ_LT669839.1"/>
</dbReference>
<dbReference type="Gene3D" id="3.40.50.2300">
    <property type="match status" value="2"/>
</dbReference>
<dbReference type="CDD" id="cd06354">
    <property type="entry name" value="PBP1_PrnA-like"/>
    <property type="match status" value="1"/>
</dbReference>
<dbReference type="PROSITE" id="PS51257">
    <property type="entry name" value="PROKAR_LIPOPROTEIN"/>
    <property type="match status" value="1"/>
</dbReference>
<dbReference type="EMBL" id="LT669839">
    <property type="protein sequence ID" value="SHD75878.1"/>
    <property type="molecule type" value="Genomic_DNA"/>
</dbReference>
<evidence type="ECO:0000256" key="2">
    <source>
        <dbReference type="ARBA" id="ARBA00008610"/>
    </source>
</evidence>
<feature type="signal peptide" evidence="8">
    <location>
        <begin position="1"/>
        <end position="20"/>
    </location>
</feature>
<dbReference type="SUPFAM" id="SSF53822">
    <property type="entry name" value="Periplasmic binding protein-like I"/>
    <property type="match status" value="1"/>
</dbReference>
<evidence type="ECO:0000259" key="9">
    <source>
        <dbReference type="Pfam" id="PF02608"/>
    </source>
</evidence>
<dbReference type="Pfam" id="PF02608">
    <property type="entry name" value="Bmp"/>
    <property type="match status" value="1"/>
</dbReference>
<dbReference type="HOGENOM" id="CLU_038813_0_2_9"/>
<comment type="subcellular location">
    <subcellularLocation>
        <location evidence="1">Cell membrane</location>
        <topology evidence="1">Lipid-anchor</topology>
    </subcellularLocation>
</comment>
<gene>
    <name evidence="10" type="ORF">CUESP1_0492</name>
</gene>
<feature type="region of interest" description="Disordered" evidence="7">
    <location>
        <begin position="24"/>
        <end position="49"/>
    </location>
</feature>